<evidence type="ECO:0000313" key="1">
    <source>
        <dbReference type="EMBL" id="QHS80885.1"/>
    </source>
</evidence>
<accession>A0A6C0ANL8</accession>
<dbReference type="EMBL" id="MN740725">
    <property type="protein sequence ID" value="QHS80885.1"/>
    <property type="molecule type" value="Genomic_DNA"/>
</dbReference>
<proteinExistence type="predicted"/>
<name>A0A6C0ANL8_9ZZZZ</name>
<organism evidence="1">
    <name type="scientific">viral metagenome</name>
    <dbReference type="NCBI Taxonomy" id="1070528"/>
    <lineage>
        <taxon>unclassified sequences</taxon>
        <taxon>metagenomes</taxon>
        <taxon>organismal metagenomes</taxon>
    </lineage>
</organism>
<dbReference type="AlphaFoldDB" id="A0A6C0ANL8"/>
<sequence length="219" mass="26668">MIRVDTYNDYKIILLKLIKNKSLKMLEDVINDDKNIEYREMLKSDDIVKNKWVNDIFKMDNKDLCDIILNLFEIDEEIPETDSLSDIIYISDLRYRSNLVNKKKNIYYMFDLCNLEFDNNISMEDFYYSCEDQVYFSRIKLVIESRLCRNLDRTEEEYILDKSYRYNYYINNEYKNLVEDILEMEGCMDSNIECYNILYNYLGKRPNKFEVKLLMKMSV</sequence>
<protein>
    <submittedName>
        <fullName evidence="1">Uncharacterized protein</fullName>
    </submittedName>
</protein>
<reference evidence="1" key="1">
    <citation type="journal article" date="2020" name="Nature">
        <title>Giant virus diversity and host interactions through global metagenomics.</title>
        <authorList>
            <person name="Schulz F."/>
            <person name="Roux S."/>
            <person name="Paez-Espino D."/>
            <person name="Jungbluth S."/>
            <person name="Walsh D.A."/>
            <person name="Denef V.J."/>
            <person name="McMahon K.D."/>
            <person name="Konstantinidis K.T."/>
            <person name="Eloe-Fadrosh E.A."/>
            <person name="Kyrpides N.C."/>
            <person name="Woyke T."/>
        </authorList>
    </citation>
    <scope>NUCLEOTIDE SEQUENCE</scope>
    <source>
        <strain evidence="1">GVMAG-S-1091796-13</strain>
    </source>
</reference>